<sequence>MNFRCIPALVAVLALNASVLADALVIVVHPTNAIELTTDDVSRLYLGRARTFPNGESAVPINLAEGMPAREIFDQRALSRSSAQLKAYWSKLVFTGKGTPPQEADSHEEVLKLVATNPSIIGYVPASAADERVRVVLQLD</sequence>
<dbReference type="STRING" id="152573.SAMN04488051_101106"/>
<gene>
    <name evidence="2" type="ORF">SAMN04488051_101106</name>
</gene>
<keyword evidence="3" id="KW-1185">Reference proteome</keyword>
<dbReference type="Proteomes" id="UP000198773">
    <property type="component" value="Unassembled WGS sequence"/>
</dbReference>
<name>A0A1H3X7C2_ALKAM</name>
<evidence type="ECO:0008006" key="4">
    <source>
        <dbReference type="Google" id="ProtNLM"/>
    </source>
</evidence>
<proteinExistence type="predicted"/>
<evidence type="ECO:0000313" key="2">
    <source>
        <dbReference type="EMBL" id="SDZ94468.1"/>
    </source>
</evidence>
<keyword evidence="1" id="KW-0732">Signal</keyword>
<organism evidence="2 3">
    <name type="scientific">Alkalimonas amylolytica</name>
    <dbReference type="NCBI Taxonomy" id="152573"/>
    <lineage>
        <taxon>Bacteria</taxon>
        <taxon>Pseudomonadati</taxon>
        <taxon>Pseudomonadota</taxon>
        <taxon>Gammaproteobacteria</taxon>
        <taxon>Alkalimonas</taxon>
    </lineage>
</organism>
<dbReference type="SUPFAM" id="SSF53850">
    <property type="entry name" value="Periplasmic binding protein-like II"/>
    <property type="match status" value="1"/>
</dbReference>
<reference evidence="2 3" key="1">
    <citation type="submission" date="2016-10" db="EMBL/GenBank/DDBJ databases">
        <authorList>
            <person name="de Groot N.N."/>
        </authorList>
    </citation>
    <scope>NUCLEOTIDE SEQUENCE [LARGE SCALE GENOMIC DNA]</scope>
    <source>
        <strain evidence="2 3">CGMCC 1.3430</strain>
    </source>
</reference>
<evidence type="ECO:0000313" key="3">
    <source>
        <dbReference type="Proteomes" id="UP000198773"/>
    </source>
</evidence>
<dbReference type="Gene3D" id="3.40.190.10">
    <property type="entry name" value="Periplasmic binding protein-like II"/>
    <property type="match status" value="1"/>
</dbReference>
<accession>A0A1H3X7C2</accession>
<evidence type="ECO:0000256" key="1">
    <source>
        <dbReference type="SAM" id="SignalP"/>
    </source>
</evidence>
<dbReference type="OrthoDB" id="5368544at2"/>
<dbReference type="AlphaFoldDB" id="A0A1H3X7C2"/>
<dbReference type="RefSeq" id="WP_091337896.1">
    <property type="nucleotide sequence ID" value="NZ_FNRM01000001.1"/>
</dbReference>
<protein>
    <recommendedName>
        <fullName evidence="4">PBP superfamily domain-containing protein</fullName>
    </recommendedName>
</protein>
<feature type="chain" id="PRO_5011467713" description="PBP superfamily domain-containing protein" evidence="1">
    <location>
        <begin position="24"/>
        <end position="140"/>
    </location>
</feature>
<feature type="signal peptide" evidence="1">
    <location>
        <begin position="1"/>
        <end position="23"/>
    </location>
</feature>
<dbReference type="EMBL" id="FNRM01000001">
    <property type="protein sequence ID" value="SDZ94468.1"/>
    <property type="molecule type" value="Genomic_DNA"/>
</dbReference>